<protein>
    <submittedName>
        <fullName evidence="14">Lysosomal Pro-X carboxypeptidase</fullName>
    </submittedName>
</protein>
<dbReference type="Gene3D" id="1.20.120.980">
    <property type="entry name" value="Serine carboxypeptidase S28, SKS domain"/>
    <property type="match status" value="1"/>
</dbReference>
<dbReference type="PANTHER" id="PTHR11010:SF38">
    <property type="entry name" value="LYSOSOMAL PRO-X CARBOXYPEPTIDASE"/>
    <property type="match status" value="1"/>
</dbReference>
<keyword evidence="9" id="KW-0378">Hydrolase</keyword>
<evidence type="ECO:0000256" key="12">
    <source>
        <dbReference type="ARBA" id="ARBA00023306"/>
    </source>
</evidence>
<keyword evidence="8" id="KW-0498">Mitosis</keyword>
<evidence type="ECO:0000256" key="9">
    <source>
        <dbReference type="ARBA" id="ARBA00022801"/>
    </source>
</evidence>
<comment type="subcellular location">
    <subcellularLocation>
        <location evidence="1">Chromosome</location>
        <location evidence="1">Centromere</location>
    </subcellularLocation>
</comment>
<keyword evidence="15" id="KW-1185">Reference proteome</keyword>
<dbReference type="GO" id="GO:0004180">
    <property type="term" value="F:carboxypeptidase activity"/>
    <property type="evidence" value="ECO:0007669"/>
    <property type="project" value="UniProtKB-KW"/>
</dbReference>
<keyword evidence="12" id="KW-0131">Cell cycle</keyword>
<dbReference type="AlphaFoldDB" id="A0A6S7GFP8"/>
<organism evidence="14 15">
    <name type="scientific">Paramuricea clavata</name>
    <name type="common">Red gorgonian</name>
    <name type="synonym">Violescent sea-whip</name>
    <dbReference type="NCBI Taxonomy" id="317549"/>
    <lineage>
        <taxon>Eukaryota</taxon>
        <taxon>Metazoa</taxon>
        <taxon>Cnidaria</taxon>
        <taxon>Anthozoa</taxon>
        <taxon>Octocorallia</taxon>
        <taxon>Malacalcyonacea</taxon>
        <taxon>Plexauridae</taxon>
        <taxon>Paramuricea</taxon>
    </lineage>
</organism>
<evidence type="ECO:0000256" key="13">
    <source>
        <dbReference type="ARBA" id="ARBA00023328"/>
    </source>
</evidence>
<evidence type="ECO:0000256" key="3">
    <source>
        <dbReference type="ARBA" id="ARBA00011079"/>
    </source>
</evidence>
<keyword evidence="14" id="KW-0121">Carboxypeptidase</keyword>
<comment type="similarity">
    <text evidence="3">Belongs to the peptidase S28 family.</text>
</comment>
<dbReference type="GO" id="GO:0031262">
    <property type="term" value="C:Ndc80 complex"/>
    <property type="evidence" value="ECO:0007669"/>
    <property type="project" value="InterPro"/>
</dbReference>
<dbReference type="Gene3D" id="1.10.418.60">
    <property type="entry name" value="Ncd80 complex, Nuf2 subunit"/>
    <property type="match status" value="1"/>
</dbReference>
<accession>A0A6S7GFP8</accession>
<comment type="caution">
    <text evidence="14">The sequence shown here is derived from an EMBL/GenBank/DDBJ whole genome shotgun (WGS) entry which is preliminary data.</text>
</comment>
<dbReference type="InterPro" id="IPR008758">
    <property type="entry name" value="Peptidase_S28"/>
</dbReference>
<dbReference type="Gene3D" id="3.40.50.1820">
    <property type="entry name" value="alpha/beta hydrolase"/>
    <property type="match status" value="1"/>
</dbReference>
<dbReference type="SUPFAM" id="SSF53474">
    <property type="entry name" value="alpha/beta-Hydrolases"/>
    <property type="match status" value="1"/>
</dbReference>
<evidence type="ECO:0000256" key="10">
    <source>
        <dbReference type="ARBA" id="ARBA00023054"/>
    </source>
</evidence>
<evidence type="ECO:0000313" key="14">
    <source>
        <dbReference type="EMBL" id="CAB3988179.1"/>
    </source>
</evidence>
<dbReference type="GO" id="GO:0006508">
    <property type="term" value="P:proteolysis"/>
    <property type="evidence" value="ECO:0007669"/>
    <property type="project" value="UniProtKB-KW"/>
</dbReference>
<reference evidence="14" key="1">
    <citation type="submission" date="2020-04" db="EMBL/GenBank/DDBJ databases">
        <authorList>
            <person name="Alioto T."/>
            <person name="Alioto T."/>
            <person name="Gomez Garrido J."/>
        </authorList>
    </citation>
    <scope>NUCLEOTIDE SEQUENCE</scope>
    <source>
        <strain evidence="14">A484AB</strain>
    </source>
</reference>
<dbReference type="GO" id="GO:0008239">
    <property type="term" value="F:dipeptidyl-peptidase activity"/>
    <property type="evidence" value="ECO:0007669"/>
    <property type="project" value="TreeGrafter"/>
</dbReference>
<evidence type="ECO:0000256" key="6">
    <source>
        <dbReference type="ARBA" id="ARBA00022670"/>
    </source>
</evidence>
<dbReference type="Proteomes" id="UP001152795">
    <property type="component" value="Unassembled WGS sequence"/>
</dbReference>
<dbReference type="GO" id="GO:0051301">
    <property type="term" value="P:cell division"/>
    <property type="evidence" value="ECO:0007669"/>
    <property type="project" value="UniProtKB-KW"/>
</dbReference>
<evidence type="ECO:0000256" key="1">
    <source>
        <dbReference type="ARBA" id="ARBA00004584"/>
    </source>
</evidence>
<gene>
    <name evidence="14" type="ORF">PACLA_8A028300</name>
</gene>
<dbReference type="InterPro" id="IPR042269">
    <property type="entry name" value="Ser_carbopepase_S28_SKS"/>
</dbReference>
<evidence type="ECO:0000256" key="7">
    <source>
        <dbReference type="ARBA" id="ARBA00022729"/>
    </source>
</evidence>
<keyword evidence="11" id="KW-0325">Glycoprotein</keyword>
<dbReference type="EMBL" id="CACRXK020001290">
    <property type="protein sequence ID" value="CAB3988179.1"/>
    <property type="molecule type" value="Genomic_DNA"/>
</dbReference>
<dbReference type="OrthoDB" id="2130629at2759"/>
<proteinExistence type="inferred from homology"/>
<dbReference type="Pfam" id="PF05577">
    <property type="entry name" value="Peptidase_S28"/>
    <property type="match status" value="1"/>
</dbReference>
<name>A0A6S7GFP8_PARCT</name>
<keyword evidence="13" id="KW-0137">Centromere</keyword>
<evidence type="ECO:0000256" key="2">
    <source>
        <dbReference type="ARBA" id="ARBA00005498"/>
    </source>
</evidence>
<sequence>MLCSSRLWKDLAQRELTQRKYFVSRVFKCRKDELTFQIVIDDIRKQILEFLNDIDIVPSAMVMLCYEIFDPMTLAEFRKKLLSKITNNLPKDCIVIGAREVGGIIGETNFGCPVVRKSLSEQLSVLFIPKVKNVNVNHFQVKIKEIKDNEEEWRAKLDHLVNKDIKFLFLIGAKTPPKNINCIWSNTVKILGKQVVVGGGLAKPFAVVNNKVVSSSITGLAIGGNIEASNVVEDGGSEIKQLLQRMPILNQSRVLHSTACFLTPCVSLAFSRIDEETSQNEVKNKAPKFKTPLVICALHNKMEFPILSYEEATTNCRELFNVNIAEEDLRKPTPHFVKKLYLDIVTVSMHISSEQMVQPHFKFLSAFQHLDIVEEGASFIFFTIFLQRYMHVCLVKDFSKNDLSNPKPKRTLDCISAIINYEKFKRSQDPYFDTAMEERDSLFEQKTQLLSKNQELKLKIAQIRAARSEDEEKVQQLLPVVDDLERTVYELNKQQSSDFKETQQRKTEIAELTSKEAELKVLIANNIEECEKFKAQIVTSPEKFRKEVSRMDDAINACKDSIAEKGKKLLEKKNQEESIDLLEENCAQAVRLISSLEDEAEKLRNLQYKLQELHDVVTADDAALVQKNFQYKNVKRQLTSQNEKLNRLERTNEKKFSAKNDEFELRRKNAESLEKNLKNCQEEISQINIEFQEVVKALNEMEDDHVNTMDSMEDAYQQSDLTLGDDHKRGFPNCPSCVYETKWFDQNIDHFTFINNTTFKQRYLIDKSNWKPGSAIFFYCGNEADIELFARTMGLLWEIAPDFNAMLVFAEQRYQGRSLPFGVKSLSDPMYTGYLTSSQVLADYSKLIHFIKSNIAGAKDSPVVAFGGSLGGQYSAWLRMKYPSIIAGAIASSAPLFQFSTDCGTQYSLVTKAFVKDGGRACVEVIRRSWQILEQFSLKKEGLEFISKTFSLCEPLKKFEDIYQLRDKLALSYLFLAMENYPHPTSSKPAWPIKAVCSTIKDVKRDARELITDLANGMSVYFNHSKALKCLHLPKNGKEFLGSWNYQSCTEMLYPLCSDGVHDMYYKSSWDVNAMSKICEKTWGAKPDLSRVKLQYGDRDIAEHSNIAFINGDIDPWAGGGVLVNISDSMVAINIEHGAHHYDLLFSHKEDLPSVKEARQQEKFYIQLWIKKWKEKLLRVQQLDNEKK</sequence>
<keyword evidence="6" id="KW-0645">Protease</keyword>
<dbReference type="Pfam" id="PF03800">
    <property type="entry name" value="Nuf2"/>
    <property type="match status" value="1"/>
</dbReference>
<evidence type="ECO:0000256" key="5">
    <source>
        <dbReference type="ARBA" id="ARBA00022618"/>
    </source>
</evidence>
<dbReference type="InterPro" id="IPR005549">
    <property type="entry name" value="Kinetochore_Nuf2_N"/>
</dbReference>
<comment type="similarity">
    <text evidence="2">Belongs to the NUF2 family.</text>
</comment>
<evidence type="ECO:0000256" key="4">
    <source>
        <dbReference type="ARBA" id="ARBA00022454"/>
    </source>
</evidence>
<dbReference type="InterPro" id="IPR038275">
    <property type="entry name" value="Nuf2_N_sf"/>
</dbReference>
<keyword evidence="7" id="KW-0732">Signal</keyword>
<dbReference type="GO" id="GO:0070008">
    <property type="term" value="F:serine-type exopeptidase activity"/>
    <property type="evidence" value="ECO:0007669"/>
    <property type="project" value="InterPro"/>
</dbReference>
<keyword evidence="4" id="KW-0158">Chromosome</keyword>
<dbReference type="InterPro" id="IPR029058">
    <property type="entry name" value="AB_hydrolase_fold"/>
</dbReference>
<evidence type="ECO:0000256" key="8">
    <source>
        <dbReference type="ARBA" id="ARBA00022776"/>
    </source>
</evidence>
<keyword evidence="5" id="KW-0132">Cell division</keyword>
<dbReference type="PANTHER" id="PTHR11010">
    <property type="entry name" value="PROTEASE S28 PRO-X CARBOXYPEPTIDASE-RELATED"/>
    <property type="match status" value="1"/>
</dbReference>
<evidence type="ECO:0000313" key="15">
    <source>
        <dbReference type="Proteomes" id="UP001152795"/>
    </source>
</evidence>
<keyword evidence="10" id="KW-0175">Coiled coil</keyword>
<evidence type="ECO:0000256" key="11">
    <source>
        <dbReference type="ARBA" id="ARBA00023180"/>
    </source>
</evidence>